<accession>A0A7D9L947</accession>
<organism evidence="3 4">
    <name type="scientific">Paramuricea clavata</name>
    <name type="common">Red gorgonian</name>
    <name type="synonym">Violescent sea-whip</name>
    <dbReference type="NCBI Taxonomy" id="317549"/>
    <lineage>
        <taxon>Eukaryota</taxon>
        <taxon>Metazoa</taxon>
        <taxon>Cnidaria</taxon>
        <taxon>Anthozoa</taxon>
        <taxon>Octocorallia</taxon>
        <taxon>Malacalcyonacea</taxon>
        <taxon>Plexauridae</taxon>
        <taxon>Paramuricea</taxon>
    </lineage>
</organism>
<dbReference type="AlphaFoldDB" id="A0A7D9L947"/>
<feature type="compositionally biased region" description="Gly residues" evidence="1">
    <location>
        <begin position="148"/>
        <end position="157"/>
    </location>
</feature>
<reference evidence="3" key="1">
    <citation type="submission" date="2020-04" db="EMBL/GenBank/DDBJ databases">
        <authorList>
            <person name="Alioto T."/>
            <person name="Alioto T."/>
            <person name="Gomez Garrido J."/>
        </authorList>
    </citation>
    <scope>NUCLEOTIDE SEQUENCE</scope>
    <source>
        <strain evidence="3">A484AB</strain>
    </source>
</reference>
<comment type="caution">
    <text evidence="3">The sequence shown here is derived from an EMBL/GenBank/DDBJ whole genome shotgun (WGS) entry which is preliminary data.</text>
</comment>
<gene>
    <name evidence="3" type="ORF">PACLA_8A068633</name>
</gene>
<feature type="compositionally biased region" description="Gly residues" evidence="1">
    <location>
        <begin position="112"/>
        <end position="124"/>
    </location>
</feature>
<evidence type="ECO:0000256" key="2">
    <source>
        <dbReference type="SAM" id="SignalP"/>
    </source>
</evidence>
<sequence>MINKASKQLAVGRNMKCYILVIWFVLVLSKTSQAALPLCSSGLSSVITSSCRFTPGEHKYTSLDIRSDVFLDTSSSNAVHTFIISGDFILRSGAVLSVGYNQESNTGAAPGNSGGSHGGRGGAESGTTLEANEGVPYGSSLVVNTPGSKGGNGGQGGGLLKIQASGVTIDGSIRTNGEHGLRDRKSGGGSGGGVAIQCITLAGVGDVDVRGGLGQNNGGGGSGGRISVNCTNDAFSGTFQVQGGKTSK</sequence>
<evidence type="ECO:0000313" key="4">
    <source>
        <dbReference type="Proteomes" id="UP001152795"/>
    </source>
</evidence>
<keyword evidence="2" id="KW-0732">Signal</keyword>
<feature type="region of interest" description="Disordered" evidence="1">
    <location>
        <begin position="105"/>
        <end position="157"/>
    </location>
</feature>
<dbReference type="Proteomes" id="UP001152795">
    <property type="component" value="Unassembled WGS sequence"/>
</dbReference>
<protein>
    <submittedName>
        <fullName evidence="3">Uncharacterized protein</fullName>
    </submittedName>
</protein>
<proteinExistence type="predicted"/>
<keyword evidence="4" id="KW-1185">Reference proteome</keyword>
<dbReference type="OrthoDB" id="10535220at2759"/>
<feature type="compositionally biased region" description="Basic and acidic residues" evidence="1">
    <location>
        <begin position="176"/>
        <end position="186"/>
    </location>
</feature>
<name>A0A7D9L947_PARCT</name>
<evidence type="ECO:0000256" key="1">
    <source>
        <dbReference type="SAM" id="MobiDB-lite"/>
    </source>
</evidence>
<evidence type="ECO:0000313" key="3">
    <source>
        <dbReference type="EMBL" id="CAB4028292.1"/>
    </source>
</evidence>
<dbReference type="EMBL" id="CACRXK020015378">
    <property type="protein sequence ID" value="CAB4028292.1"/>
    <property type="molecule type" value="Genomic_DNA"/>
</dbReference>
<feature type="region of interest" description="Disordered" evidence="1">
    <location>
        <begin position="171"/>
        <end position="191"/>
    </location>
</feature>
<feature type="chain" id="PRO_5043983313" evidence="2">
    <location>
        <begin position="35"/>
        <end position="248"/>
    </location>
</feature>
<feature type="signal peptide" evidence="2">
    <location>
        <begin position="1"/>
        <end position="34"/>
    </location>
</feature>